<comment type="similarity">
    <text evidence="2">Belongs to the UPF0382 family.</text>
</comment>
<dbReference type="Proteomes" id="UP000221024">
    <property type="component" value="Unassembled WGS sequence"/>
</dbReference>
<protein>
    <recommendedName>
        <fullName evidence="9">DUF423 domain-containing protein</fullName>
    </recommendedName>
</protein>
<dbReference type="OrthoDB" id="9802121at2"/>
<reference evidence="7 8" key="1">
    <citation type="submission" date="2017-10" db="EMBL/GenBank/DDBJ databases">
        <title>Draft genome of Longimonas halophila.</title>
        <authorList>
            <person name="Goh K.M."/>
            <person name="Shamsir M.S."/>
            <person name="Lim S.W."/>
        </authorList>
    </citation>
    <scope>NUCLEOTIDE SEQUENCE [LARGE SCALE GENOMIC DNA]</scope>
    <source>
        <strain evidence="7 8">KCTC 42399</strain>
    </source>
</reference>
<comment type="caution">
    <text evidence="7">The sequence shown here is derived from an EMBL/GenBank/DDBJ whole genome shotgun (WGS) entry which is preliminary data.</text>
</comment>
<evidence type="ECO:0000256" key="5">
    <source>
        <dbReference type="ARBA" id="ARBA00023136"/>
    </source>
</evidence>
<proteinExistence type="inferred from homology"/>
<feature type="transmembrane region" description="Helical" evidence="6">
    <location>
        <begin position="70"/>
        <end position="92"/>
    </location>
</feature>
<keyword evidence="5 6" id="KW-0472">Membrane</keyword>
<evidence type="ECO:0000256" key="1">
    <source>
        <dbReference type="ARBA" id="ARBA00004141"/>
    </source>
</evidence>
<evidence type="ECO:0000313" key="8">
    <source>
        <dbReference type="Proteomes" id="UP000221024"/>
    </source>
</evidence>
<dbReference type="InterPro" id="IPR006696">
    <property type="entry name" value="DUF423"/>
</dbReference>
<dbReference type="RefSeq" id="WP_098063182.1">
    <property type="nucleotide sequence ID" value="NZ_PDEP01000015.1"/>
</dbReference>
<name>A0A2H3NUK8_9BACT</name>
<evidence type="ECO:0000256" key="2">
    <source>
        <dbReference type="ARBA" id="ARBA00009694"/>
    </source>
</evidence>
<organism evidence="7 8">
    <name type="scientific">Longimonas halophila</name>
    <dbReference type="NCBI Taxonomy" id="1469170"/>
    <lineage>
        <taxon>Bacteria</taxon>
        <taxon>Pseudomonadati</taxon>
        <taxon>Rhodothermota</taxon>
        <taxon>Rhodothermia</taxon>
        <taxon>Rhodothermales</taxon>
        <taxon>Salisaetaceae</taxon>
        <taxon>Longimonas</taxon>
    </lineage>
</organism>
<dbReference type="Pfam" id="PF04241">
    <property type="entry name" value="DUF423"/>
    <property type="match status" value="1"/>
</dbReference>
<sequence>MTIRFFLGVGAVLAGLAVALGAFGAHGLETRVSPDRIDTFNTGVQYQMYHALALVAAGGLLALGAPATPVFWAGVSFLTGVVFFSGSLYTLVLTDTPILGAVAPIGGVAFIVGWGLLAWSVFTWSPQSVPMP</sequence>
<evidence type="ECO:0000256" key="3">
    <source>
        <dbReference type="ARBA" id="ARBA00022692"/>
    </source>
</evidence>
<gene>
    <name evidence="7" type="ORF">CRI93_13555</name>
</gene>
<feature type="transmembrane region" description="Helical" evidence="6">
    <location>
        <begin position="45"/>
        <end position="63"/>
    </location>
</feature>
<keyword evidence="4 6" id="KW-1133">Transmembrane helix</keyword>
<dbReference type="PANTHER" id="PTHR43461">
    <property type="entry name" value="TRANSMEMBRANE PROTEIN 256"/>
    <property type="match status" value="1"/>
</dbReference>
<dbReference type="GO" id="GO:0005886">
    <property type="term" value="C:plasma membrane"/>
    <property type="evidence" value="ECO:0007669"/>
    <property type="project" value="TreeGrafter"/>
</dbReference>
<feature type="transmembrane region" description="Helical" evidence="6">
    <location>
        <begin position="98"/>
        <end position="122"/>
    </location>
</feature>
<dbReference type="EMBL" id="PDEP01000015">
    <property type="protein sequence ID" value="PEN05231.1"/>
    <property type="molecule type" value="Genomic_DNA"/>
</dbReference>
<evidence type="ECO:0000313" key="7">
    <source>
        <dbReference type="EMBL" id="PEN05231.1"/>
    </source>
</evidence>
<evidence type="ECO:0000256" key="6">
    <source>
        <dbReference type="SAM" id="Phobius"/>
    </source>
</evidence>
<keyword evidence="8" id="KW-1185">Reference proteome</keyword>
<dbReference type="PANTHER" id="PTHR43461:SF1">
    <property type="entry name" value="TRANSMEMBRANE PROTEIN 256"/>
    <property type="match status" value="1"/>
</dbReference>
<comment type="subcellular location">
    <subcellularLocation>
        <location evidence="1">Membrane</location>
        <topology evidence="1">Multi-pass membrane protein</topology>
    </subcellularLocation>
</comment>
<evidence type="ECO:0000256" key="4">
    <source>
        <dbReference type="ARBA" id="ARBA00022989"/>
    </source>
</evidence>
<accession>A0A2H3NUK8</accession>
<dbReference type="AlphaFoldDB" id="A0A2H3NUK8"/>
<keyword evidence="3 6" id="KW-0812">Transmembrane</keyword>
<evidence type="ECO:0008006" key="9">
    <source>
        <dbReference type="Google" id="ProtNLM"/>
    </source>
</evidence>